<dbReference type="Gene3D" id="3.40.50.2000">
    <property type="entry name" value="Glycogen Phosphorylase B"/>
    <property type="match status" value="2"/>
</dbReference>
<keyword evidence="7 13" id="KW-0328">Glycosyltransferase</keyword>
<dbReference type="OrthoDB" id="9760804at2"/>
<proteinExistence type="inferred from homology"/>
<evidence type="ECO:0000256" key="4">
    <source>
        <dbReference type="ARBA" id="ARBA00006047"/>
    </source>
</evidence>
<dbReference type="CDD" id="cd04300">
    <property type="entry name" value="GT35_Glycogen_Phosphorylase"/>
    <property type="match status" value="1"/>
</dbReference>
<dbReference type="PATRIC" id="fig|869212.3.peg.709"/>
<evidence type="ECO:0000256" key="7">
    <source>
        <dbReference type="ARBA" id="ARBA00022676"/>
    </source>
</evidence>
<keyword evidence="6" id="KW-0021">Allosteric enzyme</keyword>
<gene>
    <name evidence="14" type="ordered locus">Turpa_0736</name>
</gene>
<dbReference type="PANTHER" id="PTHR11468">
    <property type="entry name" value="GLYCOGEN PHOSPHORYLASE"/>
    <property type="match status" value="1"/>
</dbReference>
<evidence type="ECO:0000256" key="13">
    <source>
        <dbReference type="RuleBase" id="RU000587"/>
    </source>
</evidence>
<reference evidence="14 15" key="1">
    <citation type="submission" date="2012-06" db="EMBL/GenBank/DDBJ databases">
        <title>The complete chromosome of genome of Turneriella parva DSM 21527.</title>
        <authorList>
            <consortium name="US DOE Joint Genome Institute (JGI-PGF)"/>
            <person name="Lucas S."/>
            <person name="Han J."/>
            <person name="Lapidus A."/>
            <person name="Bruce D."/>
            <person name="Goodwin L."/>
            <person name="Pitluck S."/>
            <person name="Peters L."/>
            <person name="Kyrpides N."/>
            <person name="Mavromatis K."/>
            <person name="Ivanova N."/>
            <person name="Mikhailova N."/>
            <person name="Chertkov O."/>
            <person name="Detter J.C."/>
            <person name="Tapia R."/>
            <person name="Han C."/>
            <person name="Land M."/>
            <person name="Hauser L."/>
            <person name="Markowitz V."/>
            <person name="Cheng J.-F."/>
            <person name="Hugenholtz P."/>
            <person name="Woyke T."/>
            <person name="Wu D."/>
            <person name="Gronow S."/>
            <person name="Wellnitz S."/>
            <person name="Brambilla E."/>
            <person name="Klenk H.-P."/>
            <person name="Eisen J.A."/>
        </authorList>
    </citation>
    <scope>NUCLEOTIDE SEQUENCE [LARGE SCALE GENOMIC DNA]</scope>
    <source>
        <strain evidence="15">ATCC BAA-1111 / DSM 21527 / NCTC 11395 / H</strain>
    </source>
</reference>
<sequence>MIPLSTDLKSELKTGFQRHLNYSLGRSLDELTPTDAYISLSLALRDLMMHRLIVKRRKSRHHKRVYYLSMEFLMGKMLNTALVNMNLRGEAKEILEEFGCRLDDLLSIEPDAALGNGGLGRLAACFLDSMAHLDYACIGAGLCYEFGLFKQSFKDGAQQESPDVWLTGNYPWLIDRHDKRYEIRFGGHTHRDGNKTDWHSSETVMARARDMLIPGNGSAGIAMLRLWWAEHSADFGLDYFQHGDYIRAMADQVHSESISKVLYPSDNNLKGLELRLRQEYFLASATIQDAIAAFKHEEGDLSLLPDRVFFQLNDTHPAVAIAEMQRILVDIELLPWDKAWQITRSCMGYTNHTIMPEALEKWNLDLFGRLLPRHLEIIYDINFQFLKDLHQQGFSEEEIARASIIEEGHPKRIRMAALSVVGSSAVNGVSALHSELVKTRLFPEYAKLWPQKFSNKTNGIAFRRWLVAANPGLTALINDAIGTKWHNDHTLLKDLPPMRGDASFQGRWQEVRQQNKLLLHEIIRERNHITLPTETFFDVHVKRIHEYKRQLLNLLRISRICLDILAGTYKHERHRTFIFAGKAAPGYHRAKLMIRLAHALSSYIEKNPLIRKRIQLVFLPNFSVSLAERIYPASDLSEQISTAGTEASGTGNMKFMLNGVVTFGTLDGANIEIGEEVGEGNIYIFGKTVEELRQLHLEGYNPVELARRSDLREIFDFIELLHADFREFTDALTYQGDGYYHLADFDSYWQVQEQIMVDYENTTSWVAKGITNTACSGKFSSDRTVQQYAREIWHIIE</sequence>
<dbReference type="STRING" id="869212.Turpa_0736"/>
<dbReference type="SUPFAM" id="SSF53756">
    <property type="entry name" value="UDP-Glycosyltransferase/glycogen phosphorylase"/>
    <property type="match status" value="1"/>
</dbReference>
<evidence type="ECO:0000256" key="6">
    <source>
        <dbReference type="ARBA" id="ARBA00022533"/>
    </source>
</evidence>
<dbReference type="GO" id="GO:0005737">
    <property type="term" value="C:cytoplasm"/>
    <property type="evidence" value="ECO:0007669"/>
    <property type="project" value="UniProtKB-SubCell"/>
</dbReference>
<evidence type="ECO:0000256" key="10">
    <source>
        <dbReference type="ARBA" id="ARBA00023277"/>
    </source>
</evidence>
<dbReference type="PROSITE" id="PS00102">
    <property type="entry name" value="PHOSPHORYLASE"/>
    <property type="match status" value="1"/>
</dbReference>
<keyword evidence="8 13" id="KW-0808">Transferase</keyword>
<keyword evidence="10 13" id="KW-0119">Carbohydrate metabolism</keyword>
<comment type="function">
    <text evidence="11">Phosphorylase is an important allosteric enzyme in carbohydrate metabolism. Enzymes from different sources differ in their regulatory mechanisms and in their natural substrates. However, all known phosphorylases share catalytic and structural properties.</text>
</comment>
<dbReference type="HOGENOM" id="CLU_010198_1_1_12"/>
<dbReference type="EMBL" id="CP002959">
    <property type="protein sequence ID" value="AFM11387.1"/>
    <property type="molecule type" value="Genomic_DNA"/>
</dbReference>
<comment type="subcellular location">
    <subcellularLocation>
        <location evidence="3">Cytoplasm</location>
    </subcellularLocation>
</comment>
<dbReference type="FunFam" id="3.40.50.2000:FF:000003">
    <property type="entry name" value="Alpha-1,4 glucan phosphorylase"/>
    <property type="match status" value="1"/>
</dbReference>
<dbReference type="Proteomes" id="UP000006048">
    <property type="component" value="Chromosome"/>
</dbReference>
<name>I4B280_TURPD</name>
<accession>I4B280</accession>
<comment type="cofactor">
    <cofactor evidence="2 13">
        <name>pyridoxal 5'-phosphate</name>
        <dbReference type="ChEBI" id="CHEBI:597326"/>
    </cofactor>
</comment>
<keyword evidence="9 12" id="KW-0663">Pyridoxal phosphate</keyword>
<feature type="modified residue" description="N6-(pyridoxal phosphate)lysine" evidence="12">
    <location>
        <position position="654"/>
    </location>
</feature>
<dbReference type="GO" id="GO:0005980">
    <property type="term" value="P:glycogen catabolic process"/>
    <property type="evidence" value="ECO:0007669"/>
    <property type="project" value="TreeGrafter"/>
</dbReference>
<evidence type="ECO:0000256" key="12">
    <source>
        <dbReference type="PIRSR" id="PIRSR000460-1"/>
    </source>
</evidence>
<evidence type="ECO:0000256" key="11">
    <source>
        <dbReference type="ARBA" id="ARBA00025174"/>
    </source>
</evidence>
<comment type="function">
    <text evidence="13">Allosteric enzyme that catalyzes the rate-limiting step in glycogen catabolism, the phosphorolytic cleavage of glycogen to produce glucose-1-phosphate, and plays a central role in maintaining cellular and organismal glucose homeostasis.</text>
</comment>
<dbReference type="EC" id="2.4.1.1" evidence="13"/>
<evidence type="ECO:0000256" key="9">
    <source>
        <dbReference type="ARBA" id="ARBA00022898"/>
    </source>
</evidence>
<dbReference type="GO" id="GO:0030170">
    <property type="term" value="F:pyridoxal phosphate binding"/>
    <property type="evidence" value="ECO:0007669"/>
    <property type="project" value="InterPro"/>
</dbReference>
<evidence type="ECO:0000256" key="8">
    <source>
        <dbReference type="ARBA" id="ARBA00022679"/>
    </source>
</evidence>
<evidence type="ECO:0000256" key="5">
    <source>
        <dbReference type="ARBA" id="ARBA00022490"/>
    </source>
</evidence>
<evidence type="ECO:0000256" key="2">
    <source>
        <dbReference type="ARBA" id="ARBA00001933"/>
    </source>
</evidence>
<dbReference type="RefSeq" id="WP_014801905.1">
    <property type="nucleotide sequence ID" value="NC_018020.1"/>
</dbReference>
<protein>
    <recommendedName>
        <fullName evidence="13">Alpha-1,4 glucan phosphorylase</fullName>
        <ecNumber evidence="13">2.4.1.1</ecNumber>
    </recommendedName>
</protein>
<dbReference type="Pfam" id="PF00343">
    <property type="entry name" value="Phosphorylase"/>
    <property type="match status" value="1"/>
</dbReference>
<dbReference type="KEGG" id="tpx:Turpa_0736"/>
<dbReference type="GO" id="GO:0008184">
    <property type="term" value="F:glycogen phosphorylase activity"/>
    <property type="evidence" value="ECO:0007669"/>
    <property type="project" value="InterPro"/>
</dbReference>
<dbReference type="AlphaFoldDB" id="I4B280"/>
<dbReference type="InterPro" id="IPR035090">
    <property type="entry name" value="Pyridoxal_P_attach_site"/>
</dbReference>
<organism evidence="14 15">
    <name type="scientific">Turneriella parva (strain ATCC BAA-1111 / DSM 21527 / NCTC 11395 / H)</name>
    <name type="common">Leptospira parva</name>
    <dbReference type="NCBI Taxonomy" id="869212"/>
    <lineage>
        <taxon>Bacteria</taxon>
        <taxon>Pseudomonadati</taxon>
        <taxon>Spirochaetota</taxon>
        <taxon>Spirochaetia</taxon>
        <taxon>Leptospirales</taxon>
        <taxon>Leptospiraceae</taxon>
        <taxon>Turneriella</taxon>
    </lineage>
</organism>
<dbReference type="NCBIfam" id="TIGR02093">
    <property type="entry name" value="P_ylase"/>
    <property type="match status" value="1"/>
</dbReference>
<evidence type="ECO:0000313" key="15">
    <source>
        <dbReference type="Proteomes" id="UP000006048"/>
    </source>
</evidence>
<comment type="catalytic activity">
    <reaction evidence="1 13">
        <text>[(1-&gt;4)-alpha-D-glucosyl](n) + phosphate = [(1-&gt;4)-alpha-D-glucosyl](n-1) + alpha-D-glucose 1-phosphate</text>
        <dbReference type="Rhea" id="RHEA:41732"/>
        <dbReference type="Rhea" id="RHEA-COMP:9584"/>
        <dbReference type="Rhea" id="RHEA-COMP:9586"/>
        <dbReference type="ChEBI" id="CHEBI:15444"/>
        <dbReference type="ChEBI" id="CHEBI:43474"/>
        <dbReference type="ChEBI" id="CHEBI:58601"/>
        <dbReference type="EC" id="2.4.1.1"/>
    </reaction>
</comment>
<keyword evidence="5" id="KW-0963">Cytoplasm</keyword>
<dbReference type="InterPro" id="IPR011833">
    <property type="entry name" value="Glycg_phsphrylas"/>
</dbReference>
<keyword evidence="15" id="KW-1185">Reference proteome</keyword>
<evidence type="ECO:0000313" key="14">
    <source>
        <dbReference type="EMBL" id="AFM11387.1"/>
    </source>
</evidence>
<evidence type="ECO:0000256" key="3">
    <source>
        <dbReference type="ARBA" id="ARBA00004496"/>
    </source>
</evidence>
<dbReference type="InterPro" id="IPR000811">
    <property type="entry name" value="Glyco_trans_35"/>
</dbReference>
<dbReference type="PANTHER" id="PTHR11468:SF25">
    <property type="entry name" value="MALTODEXTRIN PHOSPHORYLASE"/>
    <property type="match status" value="1"/>
</dbReference>
<dbReference type="FunFam" id="3.40.50.2000:FF:000153">
    <property type="entry name" value="Alpha-1,4 glucan phosphorylase"/>
    <property type="match status" value="1"/>
</dbReference>
<evidence type="ECO:0000256" key="1">
    <source>
        <dbReference type="ARBA" id="ARBA00001275"/>
    </source>
</evidence>
<comment type="similarity">
    <text evidence="4 13">Belongs to the glycogen phosphorylase family.</text>
</comment>
<dbReference type="PIRSF" id="PIRSF000460">
    <property type="entry name" value="Pprylas_GlgP"/>
    <property type="match status" value="1"/>
</dbReference>